<dbReference type="Proteomes" id="UP001604335">
    <property type="component" value="Unassembled WGS sequence"/>
</dbReference>
<comment type="pathway">
    <text evidence="1">Cofactor biosynthesis; adenosylcobalamin biosynthesis.</text>
</comment>
<dbReference type="PANTHER" id="PTHR43588">
    <property type="entry name" value="COBALT-PRECORRIN-8 METHYLMUTASE"/>
    <property type="match status" value="1"/>
</dbReference>
<dbReference type="Gene3D" id="3.40.50.10230">
    <property type="entry name" value="Cobalamin biosynthesis CobH/CbiC, precorrin-8X methylmutase"/>
    <property type="match status" value="1"/>
</dbReference>
<organism evidence="6 7">
    <name type="scientific">Limnothrix redekei LRLZ20PSL1</name>
    <dbReference type="NCBI Taxonomy" id="3112953"/>
    <lineage>
        <taxon>Bacteria</taxon>
        <taxon>Bacillati</taxon>
        <taxon>Cyanobacteriota</taxon>
        <taxon>Cyanophyceae</taxon>
        <taxon>Pseudanabaenales</taxon>
        <taxon>Pseudanabaenaceae</taxon>
        <taxon>Limnothrix</taxon>
    </lineage>
</organism>
<dbReference type="NCBIfam" id="NF004619">
    <property type="entry name" value="PRK05953.1"/>
    <property type="match status" value="1"/>
</dbReference>
<evidence type="ECO:0000256" key="4">
    <source>
        <dbReference type="ARBA" id="ARBA00023235"/>
    </source>
</evidence>
<evidence type="ECO:0000256" key="2">
    <source>
        <dbReference type="ARBA" id="ARBA00009774"/>
    </source>
</evidence>
<sequence>MKLEQGWGHGPPKLSWHELLMMEWHITDAQSLALIDRELGDRGDRSPAEYEMVRRVIYATADFDYASCLSFSERSLSAGAAALAARTTVIVDVPMVQVGIAPAIQATFANPVFCATEAIVRPQQALTKAAWGIQTLARRYPEAIFLVGESQTALLALIELIEAEEINPALVIATPAGFVEVDTTKARLRDAQVSHICVEGRKGSPIVAIAAMGGLVDLAWQAYGPKAKGR</sequence>
<feature type="domain" description="Cobalamin biosynthesis precorrin-8X methylmutase CobH/CbiC" evidence="5">
    <location>
        <begin position="29"/>
        <end position="217"/>
    </location>
</feature>
<gene>
    <name evidence="6" type="ORF">VPK24_06805</name>
</gene>
<accession>A0ABW7C8Z6</accession>
<evidence type="ECO:0000313" key="7">
    <source>
        <dbReference type="Proteomes" id="UP001604335"/>
    </source>
</evidence>
<name>A0ABW7C8Z6_9CYAN</name>
<protein>
    <submittedName>
        <fullName evidence="6">Precorrin-8X methylmutase</fullName>
        <ecNumber evidence="6">5.4.99.61</ecNumber>
    </submittedName>
</protein>
<evidence type="ECO:0000256" key="3">
    <source>
        <dbReference type="ARBA" id="ARBA00022573"/>
    </source>
</evidence>
<dbReference type="SUPFAM" id="SSF63965">
    <property type="entry name" value="Precorrin-8X methylmutase CbiC/CobH"/>
    <property type="match status" value="1"/>
</dbReference>
<dbReference type="GO" id="GO:0016993">
    <property type="term" value="F:precorrin-8X methylmutase activity"/>
    <property type="evidence" value="ECO:0007669"/>
    <property type="project" value="UniProtKB-EC"/>
</dbReference>
<evidence type="ECO:0000256" key="1">
    <source>
        <dbReference type="ARBA" id="ARBA00004953"/>
    </source>
</evidence>
<proteinExistence type="inferred from homology"/>
<keyword evidence="7" id="KW-1185">Reference proteome</keyword>
<dbReference type="InterPro" id="IPR003722">
    <property type="entry name" value="Cbl_synth_CobH/CbiC"/>
</dbReference>
<evidence type="ECO:0000259" key="5">
    <source>
        <dbReference type="Pfam" id="PF02570"/>
    </source>
</evidence>
<dbReference type="Pfam" id="PF02570">
    <property type="entry name" value="CbiC"/>
    <property type="match status" value="1"/>
</dbReference>
<keyword evidence="4 6" id="KW-0413">Isomerase</keyword>
<comment type="caution">
    <text evidence="6">The sequence shown here is derived from an EMBL/GenBank/DDBJ whole genome shotgun (WGS) entry which is preliminary data.</text>
</comment>
<dbReference type="EC" id="5.4.99.61" evidence="6"/>
<evidence type="ECO:0000313" key="6">
    <source>
        <dbReference type="EMBL" id="MFG3817343.1"/>
    </source>
</evidence>
<dbReference type="PANTHER" id="PTHR43588:SF1">
    <property type="entry name" value="COBALT-PRECORRIN-8 METHYLMUTASE"/>
    <property type="match status" value="1"/>
</dbReference>
<comment type="similarity">
    <text evidence="2">Belongs to the CobH/CbiC family.</text>
</comment>
<dbReference type="InterPro" id="IPR036588">
    <property type="entry name" value="CobH/CbiC_sf"/>
</dbReference>
<keyword evidence="3" id="KW-0169">Cobalamin biosynthesis</keyword>
<reference evidence="7" key="1">
    <citation type="journal article" date="2024" name="Algal Res.">
        <title>Biochemical, toxicological and genomic investigation of a high-biomass producing Limnothrix strain isolated from Italian shallow drinking water reservoir.</title>
        <authorList>
            <person name="Simonazzi M."/>
            <person name="Shishido T.K."/>
            <person name="Delbaje E."/>
            <person name="Wahlsten M."/>
            <person name="Fewer D.P."/>
            <person name="Sivonen K."/>
            <person name="Pezzolesi L."/>
            <person name="Pistocchi R."/>
        </authorList>
    </citation>
    <scope>NUCLEOTIDE SEQUENCE [LARGE SCALE GENOMIC DNA]</scope>
    <source>
        <strain evidence="7">LRLZ20PSL1</strain>
    </source>
</reference>
<dbReference type="EMBL" id="JAZAQF010000035">
    <property type="protein sequence ID" value="MFG3817343.1"/>
    <property type="molecule type" value="Genomic_DNA"/>
</dbReference>